<dbReference type="EMBL" id="BMNI01000007">
    <property type="protein sequence ID" value="GGO91929.1"/>
    <property type="molecule type" value="Genomic_DNA"/>
</dbReference>
<keyword evidence="3" id="KW-1185">Reference proteome</keyword>
<organism evidence="2 3">
    <name type="scientific">Nocardioides phosphati</name>
    <dbReference type="NCBI Taxonomy" id="1867775"/>
    <lineage>
        <taxon>Bacteria</taxon>
        <taxon>Bacillati</taxon>
        <taxon>Actinomycetota</taxon>
        <taxon>Actinomycetes</taxon>
        <taxon>Propionibacteriales</taxon>
        <taxon>Nocardioidaceae</taxon>
        <taxon>Nocardioides</taxon>
    </lineage>
</organism>
<evidence type="ECO:0000313" key="2">
    <source>
        <dbReference type="EMBL" id="GGO91929.1"/>
    </source>
</evidence>
<dbReference type="Proteomes" id="UP000655410">
    <property type="component" value="Unassembled WGS sequence"/>
</dbReference>
<evidence type="ECO:0000313" key="3">
    <source>
        <dbReference type="Proteomes" id="UP000655410"/>
    </source>
</evidence>
<accession>A0ABQ2NEF1</accession>
<sequence length="88" mass="9769">MDEESMACPRCGAEMVERGVGRLEVRQCPEGHGIFLQRIDLTAMIEAERAWHESDGRHTMAIPRITAGMTAPPPKPPRAPAWIATLFD</sequence>
<proteinExistence type="predicted"/>
<dbReference type="InterPro" id="IPR027392">
    <property type="entry name" value="TF_Znf"/>
</dbReference>
<protein>
    <recommendedName>
        <fullName evidence="1">Transcription factor zinc-finger domain-containing protein</fullName>
    </recommendedName>
</protein>
<reference evidence="3" key="1">
    <citation type="journal article" date="2019" name="Int. J. Syst. Evol. Microbiol.">
        <title>The Global Catalogue of Microorganisms (GCM) 10K type strain sequencing project: providing services to taxonomists for standard genome sequencing and annotation.</title>
        <authorList>
            <consortium name="The Broad Institute Genomics Platform"/>
            <consortium name="The Broad Institute Genome Sequencing Center for Infectious Disease"/>
            <person name="Wu L."/>
            <person name="Ma J."/>
        </authorList>
    </citation>
    <scope>NUCLEOTIDE SEQUENCE [LARGE SCALE GENOMIC DNA]</scope>
    <source>
        <strain evidence="3">CGMCC 4.7371</strain>
    </source>
</reference>
<evidence type="ECO:0000259" key="1">
    <source>
        <dbReference type="Pfam" id="PF13453"/>
    </source>
</evidence>
<name>A0ABQ2NEF1_9ACTN</name>
<comment type="caution">
    <text evidence="2">The sequence shown here is derived from an EMBL/GenBank/DDBJ whole genome shotgun (WGS) entry which is preliminary data.</text>
</comment>
<dbReference type="Pfam" id="PF13453">
    <property type="entry name" value="Zn_ribbon_TFIIB"/>
    <property type="match status" value="1"/>
</dbReference>
<feature type="domain" description="Transcription factor zinc-finger" evidence="1">
    <location>
        <begin position="8"/>
        <end position="46"/>
    </location>
</feature>
<dbReference type="RefSeq" id="WP_188784548.1">
    <property type="nucleotide sequence ID" value="NZ_BMNI01000007.1"/>
</dbReference>
<gene>
    <name evidence="2" type="ORF">GCM10011584_27170</name>
</gene>